<evidence type="ECO:0000313" key="2">
    <source>
        <dbReference type="EMBL" id="ECB1913849.1"/>
    </source>
</evidence>
<sequence>MEKHAEKLYKIKEVCNLLGMHRSTLYRKVANGVIEAPVKDGCRMSRFRESSIIKYQEAIKSQSQA</sequence>
<dbReference type="EMBL" id="AAHYLK010000017">
    <property type="protein sequence ID" value="ECB7107607.1"/>
    <property type="molecule type" value="Genomic_DNA"/>
</dbReference>
<dbReference type="EMBL" id="AAHWTY010000046">
    <property type="protein sequence ID" value="ECB1913849.1"/>
    <property type="molecule type" value="Genomic_DNA"/>
</dbReference>
<dbReference type="Gene3D" id="1.10.238.160">
    <property type="match status" value="1"/>
</dbReference>
<accession>A0A5X8XXZ3</accession>
<dbReference type="InterPro" id="IPR010093">
    <property type="entry name" value="SinI_DNA-bd"/>
</dbReference>
<organism evidence="2">
    <name type="scientific">Salmonella newport</name>
    <dbReference type="NCBI Taxonomy" id="108619"/>
    <lineage>
        <taxon>Bacteria</taxon>
        <taxon>Pseudomonadati</taxon>
        <taxon>Pseudomonadota</taxon>
        <taxon>Gammaproteobacteria</taxon>
        <taxon>Enterobacterales</taxon>
        <taxon>Enterobacteriaceae</taxon>
        <taxon>Salmonella</taxon>
    </lineage>
</organism>
<gene>
    <name evidence="3" type="ORF">E1A34_16260</name>
    <name evidence="2" type="ORF">EVG73_15865</name>
</gene>
<dbReference type="AlphaFoldDB" id="A0A5X8XXZ3"/>
<proteinExistence type="predicted"/>
<reference evidence="2" key="1">
    <citation type="submission" date="2019-01" db="EMBL/GenBank/DDBJ databases">
        <authorList>
            <person name="Ashton P.M."/>
            <person name="Dallman T."/>
            <person name="Nair S."/>
            <person name="De Pinna E."/>
            <person name="Peters T."/>
            <person name="Grant K."/>
        </authorList>
    </citation>
    <scope>NUCLEOTIDE SEQUENCE</scope>
    <source>
        <strain evidence="3">271153</strain>
        <strain evidence="2">500372</strain>
    </source>
</reference>
<evidence type="ECO:0000259" key="1">
    <source>
        <dbReference type="Pfam" id="PF12728"/>
    </source>
</evidence>
<protein>
    <submittedName>
        <fullName evidence="2">Helix-turn-helix domain-containing protein</fullName>
    </submittedName>
</protein>
<dbReference type="Proteomes" id="UP000839827">
    <property type="component" value="Unassembled WGS sequence"/>
</dbReference>
<name>A0A5X8XXZ3_SALNE</name>
<dbReference type="SUPFAM" id="SSF46955">
    <property type="entry name" value="Putative DNA-binding domain"/>
    <property type="match status" value="1"/>
</dbReference>
<dbReference type="InterPro" id="IPR009061">
    <property type="entry name" value="DNA-bd_dom_put_sf"/>
</dbReference>
<dbReference type="InterPro" id="IPR041657">
    <property type="entry name" value="HTH_17"/>
</dbReference>
<dbReference type="GO" id="GO:0003677">
    <property type="term" value="F:DNA binding"/>
    <property type="evidence" value="ECO:0007669"/>
    <property type="project" value="InterPro"/>
</dbReference>
<dbReference type="Pfam" id="PF12728">
    <property type="entry name" value="HTH_17"/>
    <property type="match status" value="1"/>
</dbReference>
<feature type="domain" description="Helix-turn-helix" evidence="1">
    <location>
        <begin position="8"/>
        <end position="58"/>
    </location>
</feature>
<dbReference type="NCBIfam" id="TIGR01764">
    <property type="entry name" value="excise"/>
    <property type="match status" value="1"/>
</dbReference>
<comment type="caution">
    <text evidence="2">The sequence shown here is derived from an EMBL/GenBank/DDBJ whole genome shotgun (WGS) entry which is preliminary data.</text>
</comment>
<evidence type="ECO:0000313" key="3">
    <source>
        <dbReference type="EMBL" id="ECB7107607.1"/>
    </source>
</evidence>